<gene>
    <name evidence="2" type="ORF">GCM10025881_23740</name>
</gene>
<feature type="transmembrane region" description="Helical" evidence="1">
    <location>
        <begin position="60"/>
        <end position="81"/>
    </location>
</feature>
<dbReference type="RefSeq" id="WP_284254300.1">
    <property type="nucleotide sequence ID" value="NZ_BSVB01000001.1"/>
</dbReference>
<name>A0ABQ6K4J2_9MICO</name>
<evidence type="ECO:0000313" key="3">
    <source>
        <dbReference type="Proteomes" id="UP001157034"/>
    </source>
</evidence>
<comment type="caution">
    <text evidence="2">The sequence shown here is derived from an EMBL/GenBank/DDBJ whole genome shotgun (WGS) entry which is preliminary data.</text>
</comment>
<accession>A0ABQ6K4J2</accession>
<dbReference type="Proteomes" id="UP001157034">
    <property type="component" value="Unassembled WGS sequence"/>
</dbReference>
<feature type="transmembrane region" description="Helical" evidence="1">
    <location>
        <begin position="146"/>
        <end position="166"/>
    </location>
</feature>
<organism evidence="2 3">
    <name type="scientific">Pseudolysinimonas kribbensis</name>
    <dbReference type="NCBI Taxonomy" id="433641"/>
    <lineage>
        <taxon>Bacteria</taxon>
        <taxon>Bacillati</taxon>
        <taxon>Actinomycetota</taxon>
        <taxon>Actinomycetes</taxon>
        <taxon>Micrococcales</taxon>
        <taxon>Microbacteriaceae</taxon>
        <taxon>Pseudolysinimonas</taxon>
    </lineage>
</organism>
<evidence type="ECO:0000256" key="1">
    <source>
        <dbReference type="SAM" id="Phobius"/>
    </source>
</evidence>
<feature type="transmembrane region" description="Helical" evidence="1">
    <location>
        <begin position="101"/>
        <end position="134"/>
    </location>
</feature>
<keyword evidence="1" id="KW-0472">Membrane</keyword>
<keyword evidence="3" id="KW-1185">Reference proteome</keyword>
<keyword evidence="1" id="KW-1133">Transmembrane helix</keyword>
<keyword evidence="1" id="KW-0812">Transmembrane</keyword>
<feature type="transmembrane region" description="Helical" evidence="1">
    <location>
        <begin position="37"/>
        <end position="53"/>
    </location>
</feature>
<evidence type="ECO:0008006" key="4">
    <source>
        <dbReference type="Google" id="ProtNLM"/>
    </source>
</evidence>
<sequence length="272" mass="27759">MRRAPGAATVLAVALLVAAPLAPGVLATGSPAALVRIPVESLVVVLLLALLPWRAVRRSVAVVYGMVVVAALLLAGIDTGYESILDTHFDPSEWRQLGDAFGVVADSIGVVPAALLAVLAAFAALALVVVLAWAALRTDAAIRRHLVRGTAVATTVTAVWVVGALAGSQLVAGEPAAAAASVDTIASAAGRAGDTARAQADLAERVRDDPYAAAPASDLLTRLKGKDVIFAFVESYGQVAVQDTSFSGGVDRTLRGGETQLAAEDITRRARG</sequence>
<reference evidence="3" key="1">
    <citation type="journal article" date="2019" name="Int. J. Syst. Evol. Microbiol.">
        <title>The Global Catalogue of Microorganisms (GCM) 10K type strain sequencing project: providing services to taxonomists for standard genome sequencing and annotation.</title>
        <authorList>
            <consortium name="The Broad Institute Genomics Platform"/>
            <consortium name="The Broad Institute Genome Sequencing Center for Infectious Disease"/>
            <person name="Wu L."/>
            <person name="Ma J."/>
        </authorList>
    </citation>
    <scope>NUCLEOTIDE SEQUENCE [LARGE SCALE GENOMIC DNA]</scope>
    <source>
        <strain evidence="3">NBRC 108894</strain>
    </source>
</reference>
<proteinExistence type="predicted"/>
<evidence type="ECO:0000313" key="2">
    <source>
        <dbReference type="EMBL" id="GMA95550.1"/>
    </source>
</evidence>
<dbReference type="EMBL" id="BSVB01000001">
    <property type="protein sequence ID" value="GMA95550.1"/>
    <property type="molecule type" value="Genomic_DNA"/>
</dbReference>
<protein>
    <recommendedName>
        <fullName evidence="4">Sulfatase</fullName>
    </recommendedName>
</protein>